<evidence type="ECO:0000313" key="16">
    <source>
        <dbReference type="Proteomes" id="UP000253507"/>
    </source>
</evidence>
<feature type="domain" description="Peptidase M1 membrane alanine aminopeptidase" evidence="14">
    <location>
        <begin position="277"/>
        <end position="474"/>
    </location>
</feature>
<evidence type="ECO:0000313" key="15">
    <source>
        <dbReference type="EMBL" id="RCG13375.1"/>
    </source>
</evidence>
<dbReference type="EC" id="3.4.11.2" evidence="4"/>
<dbReference type="Pfam" id="PF01433">
    <property type="entry name" value="Peptidase_M1"/>
    <property type="match status" value="1"/>
</dbReference>
<dbReference type="Gene3D" id="1.10.390.10">
    <property type="entry name" value="Neutral Protease Domain 2"/>
    <property type="match status" value="1"/>
</dbReference>
<dbReference type="InterPro" id="IPR042097">
    <property type="entry name" value="Aminopeptidase_N-like_N_sf"/>
</dbReference>
<evidence type="ECO:0000256" key="12">
    <source>
        <dbReference type="ARBA" id="ARBA00031533"/>
    </source>
</evidence>
<reference evidence="15 16" key="1">
    <citation type="submission" date="2018-06" db="EMBL/GenBank/DDBJ databases">
        <title>Streptomyces reniochalinae sp. nov. and Streptomyces diacarnus sp. nov. from marine sponges.</title>
        <authorList>
            <person name="Li L."/>
        </authorList>
    </citation>
    <scope>NUCLEOTIDE SEQUENCE [LARGE SCALE GENOMIC DNA]</scope>
    <source>
        <strain evidence="15 16">LHW50302</strain>
    </source>
</reference>
<comment type="catalytic activity">
    <reaction evidence="1">
        <text>Release of an N-terminal amino acid, Xaa-|-Yaa- from a peptide, amide or arylamide. Xaa is preferably Ala, but may be most amino acids including Pro (slow action). When a terminal hydrophobic residue is followed by a prolyl residue, the two may be released as an intact Xaa-Pro dipeptide.</text>
        <dbReference type="EC" id="3.4.11.2"/>
    </reaction>
</comment>
<evidence type="ECO:0000256" key="5">
    <source>
        <dbReference type="ARBA" id="ARBA00015611"/>
    </source>
</evidence>
<dbReference type="InterPro" id="IPR027268">
    <property type="entry name" value="Peptidase_M4/M1_CTD_sf"/>
</dbReference>
<evidence type="ECO:0000256" key="8">
    <source>
        <dbReference type="ARBA" id="ARBA00022801"/>
    </source>
</evidence>
<sequence length="532" mass="58785">MASTAHTVRARARALPRRCAVAGTVTAAALALVGATLPAPRPAGIGDHLFPHLGNPGYDVRAYDISFDYSGDNSKPLTARTRIDAQVTTGSMERFNLDFAGGKVSSVEVNGLPAEYARAGQDLVITPRTPPRRGSWLHVEVRHTSDPKTKNGGWVRTKDGLAMANQADAAHRVFPSNDHPADKAMFTFHVRAPKELTVVAGGLPAGRTRAGDRNEDTVWTYRMGHPMATELAQVSIGRSTVVHETGPHGLPLRHVVPVKQRKALAPWLKRTSDQIAWMERRAGRYPFENYGVLAAEAQTGFELETQTLSLFESDLLANPAYPSWYKESLMVHELAHQWFGDSVSPHRWTDLWLNEGHATWYEWGYAAERGGFTVEERARASYELSDSWRKRYGPPAALLPAQGDGKIELFSPIVYNGSAVVLYALRERIGEDAFARLEREWTHRYRDGNADTGDFIALAGQVSGEDQSAFLKKWLYGKTTPPMPGHPDWKQKSPEEQRTSLEQRKSPEKTPGKSPVPVDKGARAAERPTGQG</sequence>
<dbReference type="InterPro" id="IPR001930">
    <property type="entry name" value="Peptidase_M1"/>
</dbReference>
<evidence type="ECO:0000259" key="14">
    <source>
        <dbReference type="Pfam" id="PF01433"/>
    </source>
</evidence>
<dbReference type="EMBL" id="QOIM01000057">
    <property type="protein sequence ID" value="RCG13375.1"/>
    <property type="molecule type" value="Genomic_DNA"/>
</dbReference>
<comment type="similarity">
    <text evidence="3">Belongs to the peptidase M1 family.</text>
</comment>
<dbReference type="GO" id="GO:0016285">
    <property type="term" value="F:alanyl aminopeptidase activity"/>
    <property type="evidence" value="ECO:0007669"/>
    <property type="project" value="UniProtKB-EC"/>
</dbReference>
<evidence type="ECO:0000256" key="2">
    <source>
        <dbReference type="ARBA" id="ARBA00001947"/>
    </source>
</evidence>
<dbReference type="Gene3D" id="2.60.40.1730">
    <property type="entry name" value="tricorn interacting facor f3 domain"/>
    <property type="match status" value="1"/>
</dbReference>
<dbReference type="InterPro" id="IPR050344">
    <property type="entry name" value="Peptidase_M1_aminopeptidases"/>
</dbReference>
<dbReference type="SUPFAM" id="SSF55486">
    <property type="entry name" value="Metalloproteases ('zincins'), catalytic domain"/>
    <property type="match status" value="1"/>
</dbReference>
<protein>
    <recommendedName>
        <fullName evidence="5">Aminopeptidase N</fullName>
        <ecNumber evidence="4">3.4.11.2</ecNumber>
    </recommendedName>
    <alternativeName>
        <fullName evidence="11">Alanine aminopeptidase</fullName>
    </alternativeName>
    <alternativeName>
        <fullName evidence="12">Lysyl aminopeptidase</fullName>
    </alternativeName>
</protein>
<evidence type="ECO:0000256" key="1">
    <source>
        <dbReference type="ARBA" id="ARBA00000098"/>
    </source>
</evidence>
<dbReference type="OrthoDB" id="100605at2"/>
<dbReference type="InterPro" id="IPR014782">
    <property type="entry name" value="Peptidase_M1_dom"/>
</dbReference>
<dbReference type="CDD" id="cd09603">
    <property type="entry name" value="M1_APN_like"/>
    <property type="match status" value="1"/>
</dbReference>
<keyword evidence="6" id="KW-0645">Protease</keyword>
<comment type="cofactor">
    <cofactor evidence="2">
        <name>Zn(2+)</name>
        <dbReference type="ChEBI" id="CHEBI:29105"/>
    </cofactor>
</comment>
<dbReference type="PANTHER" id="PTHR11533">
    <property type="entry name" value="PROTEASE M1 ZINC METALLOPROTEASE"/>
    <property type="match status" value="1"/>
</dbReference>
<dbReference type="PRINTS" id="PR00756">
    <property type="entry name" value="ALADIPTASE"/>
</dbReference>
<comment type="caution">
    <text evidence="15">The sequence shown here is derived from an EMBL/GenBank/DDBJ whole genome shotgun (WGS) entry which is preliminary data.</text>
</comment>
<evidence type="ECO:0000256" key="10">
    <source>
        <dbReference type="ARBA" id="ARBA00023049"/>
    </source>
</evidence>
<dbReference type="GO" id="GO:0008237">
    <property type="term" value="F:metallopeptidase activity"/>
    <property type="evidence" value="ECO:0007669"/>
    <property type="project" value="UniProtKB-KW"/>
</dbReference>
<keyword evidence="10" id="KW-0482">Metalloprotease</keyword>
<evidence type="ECO:0000256" key="13">
    <source>
        <dbReference type="SAM" id="MobiDB-lite"/>
    </source>
</evidence>
<feature type="compositionally biased region" description="Basic and acidic residues" evidence="13">
    <location>
        <begin position="487"/>
        <end position="511"/>
    </location>
</feature>
<keyword evidence="8" id="KW-0378">Hydrolase</keyword>
<feature type="region of interest" description="Disordered" evidence="13">
    <location>
        <begin position="481"/>
        <end position="532"/>
    </location>
</feature>
<evidence type="ECO:0000256" key="6">
    <source>
        <dbReference type="ARBA" id="ARBA00022670"/>
    </source>
</evidence>
<keyword evidence="9" id="KW-0862">Zinc</keyword>
<dbReference type="RefSeq" id="WP_114019444.1">
    <property type="nucleotide sequence ID" value="NZ_QOIM01000057.1"/>
</dbReference>
<keyword evidence="16" id="KW-1185">Reference proteome</keyword>
<keyword evidence="7" id="KW-0479">Metal-binding</keyword>
<evidence type="ECO:0000256" key="9">
    <source>
        <dbReference type="ARBA" id="ARBA00022833"/>
    </source>
</evidence>
<organism evidence="15 16">
    <name type="scientific">Streptomyces reniochalinae</name>
    <dbReference type="NCBI Taxonomy" id="2250578"/>
    <lineage>
        <taxon>Bacteria</taxon>
        <taxon>Bacillati</taxon>
        <taxon>Actinomycetota</taxon>
        <taxon>Actinomycetes</taxon>
        <taxon>Kitasatosporales</taxon>
        <taxon>Streptomycetaceae</taxon>
        <taxon>Streptomyces</taxon>
    </lineage>
</organism>
<evidence type="ECO:0000256" key="4">
    <source>
        <dbReference type="ARBA" id="ARBA00012564"/>
    </source>
</evidence>
<evidence type="ECO:0000256" key="11">
    <source>
        <dbReference type="ARBA" id="ARBA00029811"/>
    </source>
</evidence>
<accession>A0A367E6P4</accession>
<dbReference type="SUPFAM" id="SSF63737">
    <property type="entry name" value="Leukotriene A4 hydrolase N-terminal domain"/>
    <property type="match status" value="1"/>
</dbReference>
<evidence type="ECO:0000256" key="3">
    <source>
        <dbReference type="ARBA" id="ARBA00010136"/>
    </source>
</evidence>
<name>A0A367E6P4_9ACTN</name>
<proteinExistence type="inferred from homology"/>
<dbReference type="GO" id="GO:0008270">
    <property type="term" value="F:zinc ion binding"/>
    <property type="evidence" value="ECO:0007669"/>
    <property type="project" value="InterPro"/>
</dbReference>
<dbReference type="GO" id="GO:0006508">
    <property type="term" value="P:proteolysis"/>
    <property type="evidence" value="ECO:0007669"/>
    <property type="project" value="UniProtKB-KW"/>
</dbReference>
<dbReference type="Proteomes" id="UP000253507">
    <property type="component" value="Unassembled WGS sequence"/>
</dbReference>
<dbReference type="AlphaFoldDB" id="A0A367E6P4"/>
<gene>
    <name evidence="15" type="ORF">DQ392_33380</name>
</gene>
<evidence type="ECO:0000256" key="7">
    <source>
        <dbReference type="ARBA" id="ARBA00022723"/>
    </source>
</evidence>